<accession>A0A811V3H0</accession>
<sequence>MSKRLSIAQKLQSKLLSGSASSASSKPIEEEADRPSTSAATAKQNKANTCVHAEPKNVFGKLFEHFKAVNREKQDGFKIEENVCPLTAKGECKNEKELEDLLLQQTRRILRA</sequence>
<comment type="caution">
    <text evidence="2">The sequence shown here is derived from an EMBL/GenBank/DDBJ whole genome shotgun (WGS) entry which is preliminary data.</text>
</comment>
<keyword evidence="3" id="KW-1185">Reference proteome</keyword>
<feature type="compositionally biased region" description="Low complexity" evidence="1">
    <location>
        <begin position="12"/>
        <end position="26"/>
    </location>
</feature>
<name>A0A811V3H0_CERCA</name>
<protein>
    <submittedName>
        <fullName evidence="2">(Mediterranean fruit fly) hypothetical protein</fullName>
    </submittedName>
</protein>
<evidence type="ECO:0000313" key="2">
    <source>
        <dbReference type="EMBL" id="CAD7005401.1"/>
    </source>
</evidence>
<evidence type="ECO:0000256" key="1">
    <source>
        <dbReference type="SAM" id="MobiDB-lite"/>
    </source>
</evidence>
<reference evidence="2" key="1">
    <citation type="submission" date="2020-11" db="EMBL/GenBank/DDBJ databases">
        <authorList>
            <person name="Whitehead M."/>
        </authorList>
    </citation>
    <scope>NUCLEOTIDE SEQUENCE</scope>
    <source>
        <strain evidence="2">EGII</strain>
    </source>
</reference>
<dbReference type="OrthoDB" id="3352408at2759"/>
<dbReference type="Proteomes" id="UP000606786">
    <property type="component" value="Unassembled WGS sequence"/>
</dbReference>
<proteinExistence type="predicted"/>
<feature type="compositionally biased region" description="Polar residues" evidence="1">
    <location>
        <begin position="35"/>
        <end position="48"/>
    </location>
</feature>
<dbReference type="EMBL" id="CAJHJT010000034">
    <property type="protein sequence ID" value="CAD7005401.1"/>
    <property type="molecule type" value="Genomic_DNA"/>
</dbReference>
<organism evidence="2 3">
    <name type="scientific">Ceratitis capitata</name>
    <name type="common">Mediterranean fruit fly</name>
    <name type="synonym">Tephritis capitata</name>
    <dbReference type="NCBI Taxonomy" id="7213"/>
    <lineage>
        <taxon>Eukaryota</taxon>
        <taxon>Metazoa</taxon>
        <taxon>Ecdysozoa</taxon>
        <taxon>Arthropoda</taxon>
        <taxon>Hexapoda</taxon>
        <taxon>Insecta</taxon>
        <taxon>Pterygota</taxon>
        <taxon>Neoptera</taxon>
        <taxon>Endopterygota</taxon>
        <taxon>Diptera</taxon>
        <taxon>Brachycera</taxon>
        <taxon>Muscomorpha</taxon>
        <taxon>Tephritoidea</taxon>
        <taxon>Tephritidae</taxon>
        <taxon>Ceratitis</taxon>
        <taxon>Ceratitis</taxon>
    </lineage>
</organism>
<gene>
    <name evidence="2" type="ORF">CCAP1982_LOCUS13761</name>
</gene>
<evidence type="ECO:0000313" key="3">
    <source>
        <dbReference type="Proteomes" id="UP000606786"/>
    </source>
</evidence>
<feature type="region of interest" description="Disordered" evidence="1">
    <location>
        <begin position="12"/>
        <end position="48"/>
    </location>
</feature>
<dbReference type="AlphaFoldDB" id="A0A811V3H0"/>